<dbReference type="PRINTS" id="PR00465">
    <property type="entry name" value="EP450IV"/>
</dbReference>
<feature type="transmembrane region" description="Helical" evidence="14">
    <location>
        <begin position="9"/>
        <end position="30"/>
    </location>
</feature>
<organism evidence="15 16">
    <name type="scientific">Cladorrhinum samala</name>
    <dbReference type="NCBI Taxonomy" id="585594"/>
    <lineage>
        <taxon>Eukaryota</taxon>
        <taxon>Fungi</taxon>
        <taxon>Dikarya</taxon>
        <taxon>Ascomycota</taxon>
        <taxon>Pezizomycotina</taxon>
        <taxon>Sordariomycetes</taxon>
        <taxon>Sordariomycetidae</taxon>
        <taxon>Sordariales</taxon>
        <taxon>Podosporaceae</taxon>
        <taxon>Cladorrhinum</taxon>
    </lineage>
</organism>
<evidence type="ECO:0000256" key="14">
    <source>
        <dbReference type="SAM" id="Phobius"/>
    </source>
</evidence>
<evidence type="ECO:0000256" key="13">
    <source>
        <dbReference type="RuleBase" id="RU000461"/>
    </source>
</evidence>
<dbReference type="GO" id="GO:0016705">
    <property type="term" value="F:oxidoreductase activity, acting on paired donors, with incorporation or reduction of molecular oxygen"/>
    <property type="evidence" value="ECO:0007669"/>
    <property type="project" value="InterPro"/>
</dbReference>
<dbReference type="GO" id="GO:0020037">
    <property type="term" value="F:heme binding"/>
    <property type="evidence" value="ECO:0007669"/>
    <property type="project" value="InterPro"/>
</dbReference>
<evidence type="ECO:0000256" key="12">
    <source>
        <dbReference type="PIRSR" id="PIRSR602403-1"/>
    </source>
</evidence>
<evidence type="ECO:0000256" key="10">
    <source>
        <dbReference type="ARBA" id="ARBA00023033"/>
    </source>
</evidence>
<dbReference type="GO" id="GO:0004497">
    <property type="term" value="F:monooxygenase activity"/>
    <property type="evidence" value="ECO:0007669"/>
    <property type="project" value="UniProtKB-KW"/>
</dbReference>
<sequence length="508" mass="57391">MQLSNFRPAILVSPAGIGCLLALIFTSWLYDRLSSVPRVGKSRLRTLFTRETPTRWAMDKYGQEGYDKYHKKGKPFVSKVFGHDYWVLPPKYLKDIKTAPARSLSFFQALSDSFNMQASVGNLYHSTVEITVVAKFLNSQFATIVPLLADEADYAVDKELGKLSDWKSFNGSEVCAKMLHRTTSRILVGLDLCRNDEYLDVSGRFSKSLFIFGTLWNVIATGPLRKLLARLTIFGHTRDLNHATKMLLPVIHQRLADRSNGVDISEKYKDMLQWILDTPPSIPGDEDPVHQAHHLMHLTFAASSASGVLVTQGLFQLLMMPEYVQPLREELDRVLAEHGNQWTDRALSSLVLMDSFLRETMRMYPAGSLTCARTVMDKPFAFHDGFKLPEGARIIFTSLAIHRDPDNYADPDAFDGYRFVKTDAAPGKQKTIIAASTVDQKFLQFGYGPHACPGRFYAVRKAKLVLGRLLQRYDFKWDGAVTERPEGVAIEAQMVPNPDARILFRSRQ</sequence>
<dbReference type="SUPFAM" id="SSF48264">
    <property type="entry name" value="Cytochrome P450"/>
    <property type="match status" value="1"/>
</dbReference>
<evidence type="ECO:0000256" key="4">
    <source>
        <dbReference type="ARBA" id="ARBA00022617"/>
    </source>
</evidence>
<gene>
    <name evidence="15" type="ORF">QBC42DRAFT_249613</name>
</gene>
<dbReference type="CDD" id="cd11041">
    <property type="entry name" value="CYP503A1-like"/>
    <property type="match status" value="1"/>
</dbReference>
<evidence type="ECO:0000256" key="3">
    <source>
        <dbReference type="ARBA" id="ARBA00010617"/>
    </source>
</evidence>
<dbReference type="Pfam" id="PF00067">
    <property type="entry name" value="p450"/>
    <property type="match status" value="1"/>
</dbReference>
<evidence type="ECO:0000256" key="1">
    <source>
        <dbReference type="ARBA" id="ARBA00001971"/>
    </source>
</evidence>
<dbReference type="InterPro" id="IPR002403">
    <property type="entry name" value="Cyt_P450_E_grp-IV"/>
</dbReference>
<protein>
    <submittedName>
        <fullName evidence="15">Cytochrome P450</fullName>
    </submittedName>
</protein>
<dbReference type="PANTHER" id="PTHR46206:SF5">
    <property type="entry name" value="P450, PUTATIVE (EUROFUNG)-RELATED"/>
    <property type="match status" value="1"/>
</dbReference>
<feature type="binding site" description="axial binding residue" evidence="12">
    <location>
        <position position="452"/>
    </location>
    <ligand>
        <name>heme</name>
        <dbReference type="ChEBI" id="CHEBI:30413"/>
    </ligand>
    <ligandPart>
        <name>Fe</name>
        <dbReference type="ChEBI" id="CHEBI:18248"/>
    </ligandPart>
</feature>
<dbReference type="Gene3D" id="1.10.630.10">
    <property type="entry name" value="Cytochrome P450"/>
    <property type="match status" value="1"/>
</dbReference>
<comment type="subcellular location">
    <subcellularLocation>
        <location evidence="2">Membrane</location>
    </subcellularLocation>
</comment>
<evidence type="ECO:0000256" key="9">
    <source>
        <dbReference type="ARBA" id="ARBA00023004"/>
    </source>
</evidence>
<proteinExistence type="inferred from homology"/>
<evidence type="ECO:0000256" key="6">
    <source>
        <dbReference type="ARBA" id="ARBA00022723"/>
    </source>
</evidence>
<evidence type="ECO:0000256" key="5">
    <source>
        <dbReference type="ARBA" id="ARBA00022692"/>
    </source>
</evidence>
<evidence type="ECO:0000256" key="8">
    <source>
        <dbReference type="ARBA" id="ARBA00023002"/>
    </source>
</evidence>
<keyword evidence="9 12" id="KW-0408">Iron</keyword>
<reference evidence="15" key="2">
    <citation type="submission" date="2023-06" db="EMBL/GenBank/DDBJ databases">
        <authorList>
            <consortium name="Lawrence Berkeley National Laboratory"/>
            <person name="Mondo S.J."/>
            <person name="Hensen N."/>
            <person name="Bonometti L."/>
            <person name="Westerberg I."/>
            <person name="Brannstrom I.O."/>
            <person name="Guillou S."/>
            <person name="Cros-Aarteil S."/>
            <person name="Calhoun S."/>
            <person name="Haridas S."/>
            <person name="Kuo A."/>
            <person name="Pangilinan J."/>
            <person name="Riley R."/>
            <person name="Labutti K."/>
            <person name="Andreopoulos B."/>
            <person name="Lipzen A."/>
            <person name="Chen C."/>
            <person name="Yanf M."/>
            <person name="Daum C."/>
            <person name="Ng V."/>
            <person name="Clum A."/>
            <person name="Steindorff A."/>
            <person name="Ohm R."/>
            <person name="Martin F."/>
            <person name="Silar P."/>
            <person name="Natvig D."/>
            <person name="Lalanne C."/>
            <person name="Gautier V."/>
            <person name="Ament-Velasquez S.L."/>
            <person name="Kruys A."/>
            <person name="Hutchinson M.I."/>
            <person name="Powell A.J."/>
            <person name="Barry K."/>
            <person name="Miller A.N."/>
            <person name="Grigoriev I.V."/>
            <person name="Debuchy R."/>
            <person name="Gladieux P."/>
            <person name="Thoren M.H."/>
            <person name="Johannesson H."/>
        </authorList>
    </citation>
    <scope>NUCLEOTIDE SEQUENCE</scope>
    <source>
        <strain evidence="15">PSN324</strain>
    </source>
</reference>
<comment type="caution">
    <text evidence="15">The sequence shown here is derived from an EMBL/GenBank/DDBJ whole genome shotgun (WGS) entry which is preliminary data.</text>
</comment>
<keyword evidence="11 14" id="KW-0472">Membrane</keyword>
<dbReference type="PROSITE" id="PS00086">
    <property type="entry name" value="CYTOCHROME_P450"/>
    <property type="match status" value="1"/>
</dbReference>
<dbReference type="PANTHER" id="PTHR46206">
    <property type="entry name" value="CYTOCHROME P450"/>
    <property type="match status" value="1"/>
</dbReference>
<evidence type="ECO:0000313" key="16">
    <source>
        <dbReference type="Proteomes" id="UP001321749"/>
    </source>
</evidence>
<dbReference type="PROSITE" id="PS51257">
    <property type="entry name" value="PROKAR_LIPOPROTEIN"/>
    <property type="match status" value="1"/>
</dbReference>
<name>A0AAV9HXU4_9PEZI</name>
<dbReference type="AlphaFoldDB" id="A0AAV9HXU4"/>
<dbReference type="EMBL" id="MU864948">
    <property type="protein sequence ID" value="KAK4464499.1"/>
    <property type="molecule type" value="Genomic_DNA"/>
</dbReference>
<dbReference type="InterPro" id="IPR036396">
    <property type="entry name" value="Cyt_P450_sf"/>
</dbReference>
<keyword evidence="6 12" id="KW-0479">Metal-binding</keyword>
<accession>A0AAV9HXU4</accession>
<dbReference type="InterPro" id="IPR017972">
    <property type="entry name" value="Cyt_P450_CS"/>
</dbReference>
<evidence type="ECO:0000256" key="2">
    <source>
        <dbReference type="ARBA" id="ARBA00004370"/>
    </source>
</evidence>
<keyword evidence="5 14" id="KW-0812">Transmembrane</keyword>
<comment type="cofactor">
    <cofactor evidence="1 12">
        <name>heme</name>
        <dbReference type="ChEBI" id="CHEBI:30413"/>
    </cofactor>
</comment>
<comment type="similarity">
    <text evidence="3 13">Belongs to the cytochrome P450 family.</text>
</comment>
<dbReference type="GO" id="GO:0016020">
    <property type="term" value="C:membrane"/>
    <property type="evidence" value="ECO:0007669"/>
    <property type="project" value="UniProtKB-SubCell"/>
</dbReference>
<keyword evidence="16" id="KW-1185">Reference proteome</keyword>
<evidence type="ECO:0000256" key="7">
    <source>
        <dbReference type="ARBA" id="ARBA00022989"/>
    </source>
</evidence>
<keyword evidence="7 14" id="KW-1133">Transmembrane helix</keyword>
<keyword evidence="8 13" id="KW-0560">Oxidoreductase</keyword>
<reference evidence="15" key="1">
    <citation type="journal article" date="2023" name="Mol. Phylogenet. Evol.">
        <title>Genome-scale phylogeny and comparative genomics of the fungal order Sordariales.</title>
        <authorList>
            <person name="Hensen N."/>
            <person name="Bonometti L."/>
            <person name="Westerberg I."/>
            <person name="Brannstrom I.O."/>
            <person name="Guillou S."/>
            <person name="Cros-Aarteil S."/>
            <person name="Calhoun S."/>
            <person name="Haridas S."/>
            <person name="Kuo A."/>
            <person name="Mondo S."/>
            <person name="Pangilinan J."/>
            <person name="Riley R."/>
            <person name="LaButti K."/>
            <person name="Andreopoulos B."/>
            <person name="Lipzen A."/>
            <person name="Chen C."/>
            <person name="Yan M."/>
            <person name="Daum C."/>
            <person name="Ng V."/>
            <person name="Clum A."/>
            <person name="Steindorff A."/>
            <person name="Ohm R.A."/>
            <person name="Martin F."/>
            <person name="Silar P."/>
            <person name="Natvig D.O."/>
            <person name="Lalanne C."/>
            <person name="Gautier V."/>
            <person name="Ament-Velasquez S.L."/>
            <person name="Kruys A."/>
            <person name="Hutchinson M.I."/>
            <person name="Powell A.J."/>
            <person name="Barry K."/>
            <person name="Miller A.N."/>
            <person name="Grigoriev I.V."/>
            <person name="Debuchy R."/>
            <person name="Gladieux P."/>
            <person name="Hiltunen Thoren M."/>
            <person name="Johannesson H."/>
        </authorList>
    </citation>
    <scope>NUCLEOTIDE SEQUENCE</scope>
    <source>
        <strain evidence="15">PSN324</strain>
    </source>
</reference>
<evidence type="ECO:0000256" key="11">
    <source>
        <dbReference type="ARBA" id="ARBA00023136"/>
    </source>
</evidence>
<keyword evidence="4 12" id="KW-0349">Heme</keyword>
<dbReference type="Proteomes" id="UP001321749">
    <property type="component" value="Unassembled WGS sequence"/>
</dbReference>
<evidence type="ECO:0000313" key="15">
    <source>
        <dbReference type="EMBL" id="KAK4464499.1"/>
    </source>
</evidence>
<dbReference type="InterPro" id="IPR001128">
    <property type="entry name" value="Cyt_P450"/>
</dbReference>
<keyword evidence="10 13" id="KW-0503">Monooxygenase</keyword>
<dbReference type="GO" id="GO:0005506">
    <property type="term" value="F:iron ion binding"/>
    <property type="evidence" value="ECO:0007669"/>
    <property type="project" value="InterPro"/>
</dbReference>